<organism evidence="1 2">
    <name type="scientific">Timema podura</name>
    <name type="common">Walking stick</name>
    <dbReference type="NCBI Taxonomy" id="61482"/>
    <lineage>
        <taxon>Eukaryota</taxon>
        <taxon>Metazoa</taxon>
        <taxon>Ecdysozoa</taxon>
        <taxon>Arthropoda</taxon>
        <taxon>Hexapoda</taxon>
        <taxon>Insecta</taxon>
        <taxon>Pterygota</taxon>
        <taxon>Neoptera</taxon>
        <taxon>Polyneoptera</taxon>
        <taxon>Phasmatodea</taxon>
        <taxon>Timematodea</taxon>
        <taxon>Timematoidea</taxon>
        <taxon>Timematidae</taxon>
        <taxon>Timema</taxon>
    </lineage>
</organism>
<protein>
    <submittedName>
        <fullName evidence="1">Uncharacterized protein</fullName>
    </submittedName>
</protein>
<dbReference type="EMBL" id="CAJPIN010080170">
    <property type="protein sequence ID" value="CAG2068027.1"/>
    <property type="molecule type" value="Genomic_DNA"/>
</dbReference>
<sequence>MDIQGSEGKGRPARCWIPCPGFESWRRDSSVGIQLQLFLPDLLGCSQSRAYSG</sequence>
<name>A0ABN7PR62_TIMPD</name>
<dbReference type="Proteomes" id="UP001153148">
    <property type="component" value="Unassembled WGS sequence"/>
</dbReference>
<proteinExistence type="predicted"/>
<evidence type="ECO:0000313" key="1">
    <source>
        <dbReference type="EMBL" id="CAG2068027.1"/>
    </source>
</evidence>
<evidence type="ECO:0000313" key="2">
    <source>
        <dbReference type="Proteomes" id="UP001153148"/>
    </source>
</evidence>
<gene>
    <name evidence="1" type="ORF">TPAB3V08_LOCUS14970</name>
</gene>
<comment type="caution">
    <text evidence="1">The sequence shown here is derived from an EMBL/GenBank/DDBJ whole genome shotgun (WGS) entry which is preliminary data.</text>
</comment>
<reference evidence="1" key="1">
    <citation type="submission" date="2021-03" db="EMBL/GenBank/DDBJ databases">
        <authorList>
            <person name="Tran Van P."/>
        </authorList>
    </citation>
    <scope>NUCLEOTIDE SEQUENCE</scope>
</reference>
<accession>A0ABN7PR62</accession>
<keyword evidence="2" id="KW-1185">Reference proteome</keyword>